<evidence type="ECO:0000256" key="4">
    <source>
        <dbReference type="ARBA" id="ARBA00007786"/>
    </source>
</evidence>
<protein>
    <recommendedName>
        <fullName evidence="12">Pectinesterase</fullName>
    </recommendedName>
</protein>
<keyword evidence="5" id="KW-0134">Cell wall</keyword>
<keyword evidence="11" id="KW-1185">Reference proteome</keyword>
<dbReference type="InterPro" id="IPR000070">
    <property type="entry name" value="Pectinesterase_cat"/>
</dbReference>
<dbReference type="EMBL" id="CAWUPB010001194">
    <property type="protein sequence ID" value="CAK7353758.1"/>
    <property type="molecule type" value="Genomic_DNA"/>
</dbReference>
<evidence type="ECO:0008006" key="12">
    <source>
        <dbReference type="Google" id="ProtNLM"/>
    </source>
</evidence>
<comment type="subcellular location">
    <subcellularLocation>
        <location evidence="1">Secreted</location>
        <location evidence="1">Cell wall</location>
    </subcellularLocation>
</comment>
<evidence type="ECO:0000259" key="8">
    <source>
        <dbReference type="Pfam" id="PF01095"/>
    </source>
</evidence>
<dbReference type="Proteomes" id="UP001314170">
    <property type="component" value="Unassembled WGS sequence"/>
</dbReference>
<gene>
    <name evidence="10" type="ORF">DCAF_LOCUS24893</name>
</gene>
<feature type="domain" description="Pectinesterase inhibitor" evidence="9">
    <location>
        <begin position="63"/>
        <end position="180"/>
    </location>
</feature>
<dbReference type="GO" id="GO:0030599">
    <property type="term" value="F:pectinesterase activity"/>
    <property type="evidence" value="ECO:0007669"/>
    <property type="project" value="InterPro"/>
</dbReference>
<accession>A0AAV1SPB0</accession>
<evidence type="ECO:0000256" key="5">
    <source>
        <dbReference type="ARBA" id="ARBA00022512"/>
    </source>
</evidence>
<dbReference type="Gene3D" id="2.160.20.10">
    <property type="entry name" value="Single-stranded right-handed beta-helix, Pectin lyase-like"/>
    <property type="match status" value="1"/>
</dbReference>
<evidence type="ECO:0000256" key="3">
    <source>
        <dbReference type="ARBA" id="ARBA00006027"/>
    </source>
</evidence>
<dbReference type="PANTHER" id="PTHR31707">
    <property type="entry name" value="PECTINESTERASE"/>
    <property type="match status" value="1"/>
</dbReference>
<comment type="similarity">
    <text evidence="3">In the N-terminal section; belongs to the PMEI family.</text>
</comment>
<evidence type="ECO:0000256" key="1">
    <source>
        <dbReference type="ARBA" id="ARBA00004191"/>
    </source>
</evidence>
<dbReference type="Gene3D" id="1.20.140.40">
    <property type="entry name" value="Invertase/pectin methylesterase inhibitor family protein"/>
    <property type="match status" value="1"/>
</dbReference>
<reference evidence="10 11" key="1">
    <citation type="submission" date="2024-01" db="EMBL/GenBank/DDBJ databases">
        <authorList>
            <person name="Waweru B."/>
        </authorList>
    </citation>
    <scope>NUCLEOTIDE SEQUENCE [LARGE SCALE GENOMIC DNA]</scope>
</reference>
<name>A0AAV1SPB0_9ROSI</name>
<dbReference type="Pfam" id="PF01095">
    <property type="entry name" value="Pectinesterase"/>
    <property type="match status" value="1"/>
</dbReference>
<dbReference type="GO" id="GO:0004857">
    <property type="term" value="F:enzyme inhibitor activity"/>
    <property type="evidence" value="ECO:0007669"/>
    <property type="project" value="InterPro"/>
</dbReference>
<feature type="domain" description="Pectinesterase catalytic" evidence="8">
    <location>
        <begin position="232"/>
        <end position="312"/>
    </location>
</feature>
<keyword evidence="7" id="KW-0063">Aspartyl esterase</keyword>
<sequence length="319" mass="35140">MTEASQYISISKKNKKLILAIFASFLLVATIIAIVTGVNSQKNSTKNDAAHAILETIGAVNTLTVPMNVFLLHINSTRDDAQKIMFDADKQQSTNKGLSQEQKKAFVDCSKNYARIVDDLNMLIVDPNKKAADLKTHFSSCLFNKDSCLDGFSHSYKNKEVRDAWSSDTGAVKAKCSQALGMIKDESTADMPNGLKTTNRKLKEDSDSNERWPEWLSVTDRRLFQSSRLTPDAVVAADGSGNYRTVSAAVAGAPNHSSKRYIIRIKAGLYRENVEVPIEKTNIMFLGDGRKTTIITGSRNVVDGSTTYQSATPWRAKDS</sequence>
<comment type="pathway">
    <text evidence="2">Glycan metabolism; pectin degradation; 2-dehydro-3-deoxy-D-gluconate from pectin: step 1/5.</text>
</comment>
<dbReference type="InterPro" id="IPR035513">
    <property type="entry name" value="Invertase/methylesterase_inhib"/>
</dbReference>
<proteinExistence type="inferred from homology"/>
<comment type="similarity">
    <text evidence="4">In the C-terminal section; belongs to the pectinesterase family.</text>
</comment>
<dbReference type="SUPFAM" id="SSF51126">
    <property type="entry name" value="Pectin lyase-like"/>
    <property type="match status" value="1"/>
</dbReference>
<dbReference type="SUPFAM" id="SSF101148">
    <property type="entry name" value="Plant invertase/pectin methylesterase inhibitor"/>
    <property type="match status" value="1"/>
</dbReference>
<evidence type="ECO:0000313" key="11">
    <source>
        <dbReference type="Proteomes" id="UP001314170"/>
    </source>
</evidence>
<evidence type="ECO:0000259" key="9">
    <source>
        <dbReference type="Pfam" id="PF04043"/>
    </source>
</evidence>
<keyword evidence="6" id="KW-0378">Hydrolase</keyword>
<evidence type="ECO:0000256" key="7">
    <source>
        <dbReference type="ARBA" id="ARBA00023085"/>
    </source>
</evidence>
<evidence type="ECO:0000313" key="10">
    <source>
        <dbReference type="EMBL" id="CAK7353758.1"/>
    </source>
</evidence>
<dbReference type="AlphaFoldDB" id="A0AAV1SPB0"/>
<organism evidence="10 11">
    <name type="scientific">Dovyalis caffra</name>
    <dbReference type="NCBI Taxonomy" id="77055"/>
    <lineage>
        <taxon>Eukaryota</taxon>
        <taxon>Viridiplantae</taxon>
        <taxon>Streptophyta</taxon>
        <taxon>Embryophyta</taxon>
        <taxon>Tracheophyta</taxon>
        <taxon>Spermatophyta</taxon>
        <taxon>Magnoliopsida</taxon>
        <taxon>eudicotyledons</taxon>
        <taxon>Gunneridae</taxon>
        <taxon>Pentapetalae</taxon>
        <taxon>rosids</taxon>
        <taxon>fabids</taxon>
        <taxon>Malpighiales</taxon>
        <taxon>Salicaceae</taxon>
        <taxon>Flacourtieae</taxon>
        <taxon>Dovyalis</taxon>
    </lineage>
</organism>
<comment type="caution">
    <text evidence="10">The sequence shown here is derived from an EMBL/GenBank/DDBJ whole genome shotgun (WGS) entry which is preliminary data.</text>
</comment>
<dbReference type="GO" id="GO:0042545">
    <property type="term" value="P:cell wall modification"/>
    <property type="evidence" value="ECO:0007669"/>
    <property type="project" value="InterPro"/>
</dbReference>
<dbReference type="InterPro" id="IPR006501">
    <property type="entry name" value="Pectinesterase_inhib_dom"/>
</dbReference>
<evidence type="ECO:0000256" key="2">
    <source>
        <dbReference type="ARBA" id="ARBA00005184"/>
    </source>
</evidence>
<evidence type="ECO:0000256" key="6">
    <source>
        <dbReference type="ARBA" id="ARBA00022801"/>
    </source>
</evidence>
<keyword evidence="5" id="KW-0964">Secreted</keyword>
<dbReference type="InterPro" id="IPR011050">
    <property type="entry name" value="Pectin_lyase_fold/virulence"/>
</dbReference>
<dbReference type="Pfam" id="PF04043">
    <property type="entry name" value="PMEI"/>
    <property type="match status" value="1"/>
</dbReference>
<dbReference type="InterPro" id="IPR012334">
    <property type="entry name" value="Pectin_lyas_fold"/>
</dbReference>